<dbReference type="SUPFAM" id="SSF55874">
    <property type="entry name" value="ATPase domain of HSP90 chaperone/DNA topoisomerase II/histidine kinase"/>
    <property type="match status" value="1"/>
</dbReference>
<reference evidence="14 15" key="1">
    <citation type="journal article" date="2016" name="Front. Microbiol.">
        <title>Fuerstia marisgermanicae gen. nov., sp. nov., an Unusual Member of the Phylum Planctomycetes from the German Wadden Sea.</title>
        <authorList>
            <person name="Kohn T."/>
            <person name="Heuer A."/>
            <person name="Jogler M."/>
            <person name="Vollmers J."/>
            <person name="Boedeker C."/>
            <person name="Bunk B."/>
            <person name="Rast P."/>
            <person name="Borchert D."/>
            <person name="Glockner I."/>
            <person name="Freese H.M."/>
            <person name="Klenk H.P."/>
            <person name="Overmann J."/>
            <person name="Kaster A.K."/>
            <person name="Rohde M."/>
            <person name="Wiegand S."/>
            <person name="Jogler C."/>
        </authorList>
    </citation>
    <scope>NUCLEOTIDE SEQUENCE [LARGE SCALE GENOMIC DNA]</scope>
    <source>
        <strain evidence="14 15">NH11</strain>
    </source>
</reference>
<dbReference type="PRINTS" id="PR00344">
    <property type="entry name" value="BCTRLSENSOR"/>
</dbReference>
<evidence type="ECO:0000259" key="11">
    <source>
        <dbReference type="PROSITE" id="PS50109"/>
    </source>
</evidence>
<feature type="domain" description="Histidine kinase" evidence="11">
    <location>
        <begin position="275"/>
        <end position="486"/>
    </location>
</feature>
<evidence type="ECO:0000256" key="6">
    <source>
        <dbReference type="ARBA" id="ARBA00022777"/>
    </source>
</evidence>
<keyword evidence="4 14" id="KW-0808">Transferase</keyword>
<feature type="domain" description="PAC" evidence="13">
    <location>
        <begin position="90"/>
        <end position="140"/>
    </location>
</feature>
<dbReference type="Gene3D" id="1.10.287.130">
    <property type="match status" value="1"/>
</dbReference>
<dbReference type="SUPFAM" id="SSF55785">
    <property type="entry name" value="PYP-like sensor domain (PAS domain)"/>
    <property type="match status" value="2"/>
</dbReference>
<dbReference type="AlphaFoldDB" id="A0A1P8WA99"/>
<dbReference type="Pfam" id="PF02518">
    <property type="entry name" value="HATPase_c"/>
    <property type="match status" value="1"/>
</dbReference>
<dbReference type="PROSITE" id="PS50113">
    <property type="entry name" value="PAC"/>
    <property type="match status" value="1"/>
</dbReference>
<dbReference type="InterPro" id="IPR005467">
    <property type="entry name" value="His_kinase_dom"/>
</dbReference>
<feature type="domain" description="PAS" evidence="12">
    <location>
        <begin position="13"/>
        <end position="66"/>
    </location>
</feature>
<dbReference type="KEGG" id="fmr:Fuma_00572"/>
<protein>
    <recommendedName>
        <fullName evidence="10">Sensor protein FixL</fullName>
        <ecNumber evidence="2">2.7.13.3</ecNumber>
    </recommendedName>
</protein>
<dbReference type="PANTHER" id="PTHR43065:SF10">
    <property type="entry name" value="PEROXIDE STRESS-ACTIVATED HISTIDINE KINASE MAK3"/>
    <property type="match status" value="1"/>
</dbReference>
<dbReference type="GO" id="GO:0006355">
    <property type="term" value="P:regulation of DNA-templated transcription"/>
    <property type="evidence" value="ECO:0007669"/>
    <property type="project" value="InterPro"/>
</dbReference>
<dbReference type="InterPro" id="IPR004358">
    <property type="entry name" value="Sig_transdc_His_kin-like_C"/>
</dbReference>
<accession>A0A1P8WA99</accession>
<dbReference type="InterPro" id="IPR035965">
    <property type="entry name" value="PAS-like_dom_sf"/>
</dbReference>
<dbReference type="STRING" id="1891926.Fuma_00572"/>
<evidence type="ECO:0000256" key="5">
    <source>
        <dbReference type="ARBA" id="ARBA00022741"/>
    </source>
</evidence>
<dbReference type="FunFam" id="3.30.450.20:FF:000060">
    <property type="entry name" value="Sensor protein FixL"/>
    <property type="match status" value="1"/>
</dbReference>
<evidence type="ECO:0000313" key="15">
    <source>
        <dbReference type="Proteomes" id="UP000187735"/>
    </source>
</evidence>
<evidence type="ECO:0000256" key="8">
    <source>
        <dbReference type="ARBA" id="ARBA00023012"/>
    </source>
</evidence>
<dbReference type="InterPro" id="IPR013767">
    <property type="entry name" value="PAS_fold"/>
</dbReference>
<dbReference type="CDD" id="cd00130">
    <property type="entry name" value="PAS"/>
    <property type="match status" value="2"/>
</dbReference>
<evidence type="ECO:0000313" key="14">
    <source>
        <dbReference type="EMBL" id="APZ90988.1"/>
    </source>
</evidence>
<dbReference type="Pfam" id="PF13426">
    <property type="entry name" value="PAS_9"/>
    <property type="match status" value="1"/>
</dbReference>
<evidence type="ECO:0000256" key="3">
    <source>
        <dbReference type="ARBA" id="ARBA00022553"/>
    </source>
</evidence>
<keyword evidence="3" id="KW-0597">Phosphoprotein</keyword>
<evidence type="ECO:0000259" key="13">
    <source>
        <dbReference type="PROSITE" id="PS50113"/>
    </source>
</evidence>
<dbReference type="SMART" id="SM00091">
    <property type="entry name" value="PAS"/>
    <property type="match status" value="2"/>
</dbReference>
<dbReference type="PANTHER" id="PTHR43065">
    <property type="entry name" value="SENSOR HISTIDINE KINASE"/>
    <property type="match status" value="1"/>
</dbReference>
<dbReference type="InterPro" id="IPR000014">
    <property type="entry name" value="PAS"/>
</dbReference>
<dbReference type="InterPro" id="IPR000700">
    <property type="entry name" value="PAS-assoc_C"/>
</dbReference>
<gene>
    <name evidence="14" type="primary">fixL_1</name>
    <name evidence="14" type="ORF">Fuma_00572</name>
</gene>
<dbReference type="Gene3D" id="3.30.565.10">
    <property type="entry name" value="Histidine kinase-like ATPase, C-terminal domain"/>
    <property type="match status" value="1"/>
</dbReference>
<keyword evidence="15" id="KW-1185">Reference proteome</keyword>
<dbReference type="Pfam" id="PF00989">
    <property type="entry name" value="PAS"/>
    <property type="match status" value="1"/>
</dbReference>
<evidence type="ECO:0000256" key="9">
    <source>
        <dbReference type="ARBA" id="ARBA00059827"/>
    </source>
</evidence>
<evidence type="ECO:0000256" key="4">
    <source>
        <dbReference type="ARBA" id="ARBA00022679"/>
    </source>
</evidence>
<feature type="domain" description="PAS" evidence="12">
    <location>
        <begin position="137"/>
        <end position="208"/>
    </location>
</feature>
<dbReference type="GO" id="GO:0005524">
    <property type="term" value="F:ATP binding"/>
    <property type="evidence" value="ECO:0007669"/>
    <property type="project" value="UniProtKB-KW"/>
</dbReference>
<dbReference type="PROSITE" id="PS50109">
    <property type="entry name" value="HIS_KIN"/>
    <property type="match status" value="1"/>
</dbReference>
<proteinExistence type="predicted"/>
<evidence type="ECO:0000256" key="1">
    <source>
        <dbReference type="ARBA" id="ARBA00000085"/>
    </source>
</evidence>
<comment type="function">
    <text evidence="9">Putative oxygen sensor; modulates the activity of FixJ, a transcriptional activator of nitrogen fixation fixK gene. FixL probably acts as a kinase that phosphorylates FixJ.</text>
</comment>
<dbReference type="EC" id="2.7.13.3" evidence="2"/>
<dbReference type="OrthoDB" id="236031at2"/>
<dbReference type="GO" id="GO:0000160">
    <property type="term" value="P:phosphorelay signal transduction system"/>
    <property type="evidence" value="ECO:0007669"/>
    <property type="project" value="UniProtKB-KW"/>
</dbReference>
<evidence type="ECO:0000256" key="10">
    <source>
        <dbReference type="ARBA" id="ARBA00070616"/>
    </source>
</evidence>
<dbReference type="RefSeq" id="WP_077022807.1">
    <property type="nucleotide sequence ID" value="NZ_CP017641.1"/>
</dbReference>
<evidence type="ECO:0000256" key="7">
    <source>
        <dbReference type="ARBA" id="ARBA00022840"/>
    </source>
</evidence>
<dbReference type="Gene3D" id="3.30.450.20">
    <property type="entry name" value="PAS domain"/>
    <property type="match status" value="2"/>
</dbReference>
<dbReference type="SMART" id="SM00387">
    <property type="entry name" value="HATPase_c"/>
    <property type="match status" value="1"/>
</dbReference>
<dbReference type="PROSITE" id="PS50112">
    <property type="entry name" value="PAS"/>
    <property type="match status" value="2"/>
</dbReference>
<sequence length="505" mass="57104">MKTDLPNLRNIDDHLLLRAVLNNAVDGIITIDESGIMAAVNPAAEELFGYSAQEMIGQNVKMLMPSPYHESHDRYLANYARTNKPQIIGVGRDVRGRRKDGTSFPLYLAVSEVRSGDRRIFTGFLHDLTELRKAEDQATRLGRIIESSLNEIYIFDLETFRFVFMNHGAADNLGYTIDELMHMSPLHVKPEFTRESLEEKIEPLLSGEKTVVQFNTVHLRRDKSRYDVAVRLHTTSWFDRPAIVAIVEDISEKCESQRRLLQSERLAAIGQVVTGLAHESRNALQRSQACLDMLTLDLEGQPEQLELTNRIRRAMDDLHRHYEEVRNYAAPINLEWRRTDIRNLIQQTWQHLESVRSEHRCEIVVPDGAEDSTCDVDSHRLEQVFRNIMENALAACPDAGRLTVSCIEVTEAHQPCLRIAFQDSGPGFTAESAENVFVPFFSTRQKGTGLGMAICKRIVEAHNGRIEVGNHADGGGEVVVVLPRKRASIELRDVAPDLPSPRHSS</sequence>
<organism evidence="14 15">
    <name type="scientific">Fuerstiella marisgermanici</name>
    <dbReference type="NCBI Taxonomy" id="1891926"/>
    <lineage>
        <taxon>Bacteria</taxon>
        <taxon>Pseudomonadati</taxon>
        <taxon>Planctomycetota</taxon>
        <taxon>Planctomycetia</taxon>
        <taxon>Planctomycetales</taxon>
        <taxon>Planctomycetaceae</taxon>
        <taxon>Fuerstiella</taxon>
    </lineage>
</organism>
<dbReference type="InterPro" id="IPR003594">
    <property type="entry name" value="HATPase_dom"/>
</dbReference>
<dbReference type="NCBIfam" id="TIGR00229">
    <property type="entry name" value="sensory_box"/>
    <property type="match status" value="2"/>
</dbReference>
<evidence type="ECO:0000256" key="2">
    <source>
        <dbReference type="ARBA" id="ARBA00012438"/>
    </source>
</evidence>
<keyword evidence="6" id="KW-0418">Kinase</keyword>
<dbReference type="EMBL" id="CP017641">
    <property type="protein sequence ID" value="APZ90988.1"/>
    <property type="molecule type" value="Genomic_DNA"/>
</dbReference>
<comment type="catalytic activity">
    <reaction evidence="1">
        <text>ATP + protein L-histidine = ADP + protein N-phospho-L-histidine.</text>
        <dbReference type="EC" id="2.7.13.3"/>
    </reaction>
</comment>
<keyword evidence="5" id="KW-0547">Nucleotide-binding</keyword>
<dbReference type="Proteomes" id="UP000187735">
    <property type="component" value="Chromosome"/>
</dbReference>
<dbReference type="GO" id="GO:0004673">
    <property type="term" value="F:protein histidine kinase activity"/>
    <property type="evidence" value="ECO:0007669"/>
    <property type="project" value="UniProtKB-EC"/>
</dbReference>
<keyword evidence="8" id="KW-0902">Two-component regulatory system</keyword>
<keyword evidence="7" id="KW-0067">ATP-binding</keyword>
<dbReference type="InterPro" id="IPR036890">
    <property type="entry name" value="HATPase_C_sf"/>
</dbReference>
<evidence type="ECO:0000259" key="12">
    <source>
        <dbReference type="PROSITE" id="PS50112"/>
    </source>
</evidence>
<name>A0A1P8WA99_9PLAN</name>